<name>A0AAJ7TTJ2_PETMA</name>
<organism evidence="3 4">
    <name type="scientific">Petromyzon marinus</name>
    <name type="common">Sea lamprey</name>
    <dbReference type="NCBI Taxonomy" id="7757"/>
    <lineage>
        <taxon>Eukaryota</taxon>
        <taxon>Metazoa</taxon>
        <taxon>Chordata</taxon>
        <taxon>Craniata</taxon>
        <taxon>Vertebrata</taxon>
        <taxon>Cyclostomata</taxon>
        <taxon>Hyperoartia</taxon>
        <taxon>Petromyzontiformes</taxon>
        <taxon>Petromyzontidae</taxon>
        <taxon>Petromyzon</taxon>
    </lineage>
</organism>
<feature type="compositionally biased region" description="Polar residues" evidence="1">
    <location>
        <begin position="84"/>
        <end position="93"/>
    </location>
</feature>
<dbReference type="Pfam" id="PF15084">
    <property type="entry name" value="DUF4550"/>
    <property type="match status" value="1"/>
</dbReference>
<dbReference type="RefSeq" id="XP_032822736.1">
    <property type="nucleotide sequence ID" value="XM_032966845.1"/>
</dbReference>
<proteinExistence type="predicted"/>
<evidence type="ECO:0000313" key="3">
    <source>
        <dbReference type="Proteomes" id="UP001318040"/>
    </source>
</evidence>
<feature type="compositionally biased region" description="Pro residues" evidence="1">
    <location>
        <begin position="324"/>
        <end position="334"/>
    </location>
</feature>
<reference evidence="4" key="1">
    <citation type="submission" date="2025-08" db="UniProtKB">
        <authorList>
            <consortium name="RefSeq"/>
        </authorList>
    </citation>
    <scope>IDENTIFICATION</scope>
    <source>
        <tissue evidence="4">Sperm</tissue>
    </source>
</reference>
<feature type="compositionally biased region" description="Basic and acidic residues" evidence="1">
    <location>
        <begin position="518"/>
        <end position="549"/>
    </location>
</feature>
<feature type="compositionally biased region" description="Basic and acidic residues" evidence="1">
    <location>
        <begin position="276"/>
        <end position="300"/>
    </location>
</feature>
<dbReference type="InterPro" id="IPR027876">
    <property type="entry name" value="DUF4550"/>
</dbReference>
<dbReference type="KEGG" id="pmrn:116949470"/>
<feature type="region of interest" description="Disordered" evidence="1">
    <location>
        <begin position="518"/>
        <end position="563"/>
    </location>
</feature>
<dbReference type="PANTHER" id="PTHR33667:SF7">
    <property type="entry name" value="RIKEN CDNA 1810020O05 GENE"/>
    <property type="match status" value="1"/>
</dbReference>
<gene>
    <name evidence="4" type="primary">CFAP92</name>
</gene>
<evidence type="ECO:0000256" key="1">
    <source>
        <dbReference type="SAM" id="MobiDB-lite"/>
    </source>
</evidence>
<feature type="compositionally biased region" description="Basic and acidic residues" evidence="1">
    <location>
        <begin position="352"/>
        <end position="364"/>
    </location>
</feature>
<feature type="compositionally biased region" description="Pro residues" evidence="1">
    <location>
        <begin position="8"/>
        <end position="20"/>
    </location>
</feature>
<feature type="region of interest" description="Disordered" evidence="1">
    <location>
        <begin position="112"/>
        <end position="135"/>
    </location>
</feature>
<feature type="region of interest" description="Disordered" evidence="1">
    <location>
        <begin position="1"/>
        <end position="93"/>
    </location>
</feature>
<accession>A0AAJ7TTJ2</accession>
<dbReference type="PANTHER" id="PTHR33667">
    <property type="entry name" value="SI:DKEY-57N24.6"/>
    <property type="match status" value="1"/>
</dbReference>
<feature type="region of interest" description="Disordered" evidence="1">
    <location>
        <begin position="321"/>
        <end position="383"/>
    </location>
</feature>
<dbReference type="Proteomes" id="UP001318040">
    <property type="component" value="Chromosome 36"/>
</dbReference>
<evidence type="ECO:0000313" key="4">
    <source>
        <dbReference type="RefSeq" id="XP_032822736.1"/>
    </source>
</evidence>
<feature type="region of interest" description="Disordered" evidence="1">
    <location>
        <begin position="230"/>
        <end position="300"/>
    </location>
</feature>
<protein>
    <submittedName>
        <fullName evidence="4">Uncharacterized protein KIAA1257 homolog</fullName>
    </submittedName>
</protein>
<feature type="compositionally biased region" description="Basic and acidic residues" evidence="1">
    <location>
        <begin position="238"/>
        <end position="258"/>
    </location>
</feature>
<sequence>MECIQGITPPPPPPFDPPPESDIQLDRSLPSPSPPHNSNLTLAGVNMDEEPQDGGNTTASAEVGGEGPGSPMEREGPGDVEGGTPTQGPSPSHELTITITIALALPNAEGAQGEAASLRPGAAGRRGRPRGDGAAGVGASEAAGATACFHCELLLMPGRVEKADVVFYGSVARVYSGGDTKVVRAWSEGPRSWVAWTQEARVSPSGEQLLALMSSRFSAGRLSVWEGRERLSQRARHDRPTGLRQRSETDPRRLDRVQKLVRRMLAQLEPARARGAGKEEREREEVGEEEGKAGQGQHEKGTAEIGTCYLLASPIARRCCHTVPPTPPPPPLPPVHGEERGRAGSATGSPRPRREDARATERGTPRRGAGGAHAAERGAPRQPLGLTVPLARLVAGERRACGRASHPRAGLLDALCCVSCREPILSEQQSLQLNPMIVRIVSARDLPAAPVPFSVLKERCLPAYCSYRFAPLTPHRSEGRAQGPRLRFDDVSAVPLGLLGRARVAQLLRGPPLRVELHDRDLRRDSSDDRRGDPPGRADDGETTERGGEDGENEQGGDEGRDSYGVALVDLSDLLLGDRLVELSVPIVARRVRRAPADGEDEEDVAVGGAERVAAGGYAESGASLKVRVEVRHALDEWLGEDGGEGGDGGPAAANGGPFGRVVFRFSCRDDDDDDGDSGGVVALRLRELEEEMLMRNAEALRLDEHPMHVIERALSAYSLSEEQQRDPNLDLLTGFHVYDGEHHLLALEGPRDGAVRRLCEEFAPSSSPGRVAVLFDSSAGFAVRAFAALGAHVRTLRLRAPLSRTLRDPGLALLPLAGARGAALAVRAMQS</sequence>
<keyword evidence="3" id="KW-1185">Reference proteome</keyword>
<evidence type="ECO:0000259" key="2">
    <source>
        <dbReference type="Pfam" id="PF15084"/>
    </source>
</evidence>
<dbReference type="AlphaFoldDB" id="A0AAJ7TTJ2"/>
<feature type="domain" description="DUF4550" evidence="2">
    <location>
        <begin position="149"/>
        <end position="240"/>
    </location>
</feature>